<organism evidence="2">
    <name type="scientific">bioreactor metagenome</name>
    <dbReference type="NCBI Taxonomy" id="1076179"/>
    <lineage>
        <taxon>unclassified sequences</taxon>
        <taxon>metagenomes</taxon>
        <taxon>ecological metagenomes</taxon>
    </lineage>
</organism>
<keyword evidence="1" id="KW-0472">Membrane</keyword>
<dbReference type="EMBL" id="VSSQ01021378">
    <property type="protein sequence ID" value="MPM66924.1"/>
    <property type="molecule type" value="Genomic_DNA"/>
</dbReference>
<proteinExistence type="predicted"/>
<evidence type="ECO:0000313" key="2">
    <source>
        <dbReference type="EMBL" id="MPM66924.1"/>
    </source>
</evidence>
<accession>A0A645BYY6</accession>
<keyword evidence="1" id="KW-0812">Transmembrane</keyword>
<gene>
    <name evidence="2" type="ORF">SDC9_113838</name>
</gene>
<protein>
    <submittedName>
        <fullName evidence="2">Uncharacterized protein</fullName>
    </submittedName>
</protein>
<name>A0A645BYY6_9ZZZZ</name>
<dbReference type="AlphaFoldDB" id="A0A645BYY6"/>
<keyword evidence="1" id="KW-1133">Transmembrane helix</keyword>
<sequence>MVAIFSARINKPIVQGIVIMEVTLKAVFNFALIPVWSFIMRDSEIAGTRLIASEAVRIVERLIKGTAIPVR</sequence>
<feature type="transmembrane region" description="Helical" evidence="1">
    <location>
        <begin position="12"/>
        <end position="39"/>
    </location>
</feature>
<reference evidence="2" key="1">
    <citation type="submission" date="2019-08" db="EMBL/GenBank/DDBJ databases">
        <authorList>
            <person name="Kucharzyk K."/>
            <person name="Murdoch R.W."/>
            <person name="Higgins S."/>
            <person name="Loffler F."/>
        </authorList>
    </citation>
    <scope>NUCLEOTIDE SEQUENCE</scope>
</reference>
<comment type="caution">
    <text evidence="2">The sequence shown here is derived from an EMBL/GenBank/DDBJ whole genome shotgun (WGS) entry which is preliminary data.</text>
</comment>
<evidence type="ECO:0000256" key="1">
    <source>
        <dbReference type="SAM" id="Phobius"/>
    </source>
</evidence>